<evidence type="ECO:0000313" key="1">
    <source>
        <dbReference type="EMBL" id="MBB4956776.1"/>
    </source>
</evidence>
<accession>A0A7W7WM35</accession>
<evidence type="ECO:0000313" key="2">
    <source>
        <dbReference type="Proteomes" id="UP000578819"/>
    </source>
</evidence>
<protein>
    <recommendedName>
        <fullName evidence="3">DNA-binding protein</fullName>
    </recommendedName>
</protein>
<gene>
    <name evidence="1" type="ORF">FHR38_000509</name>
</gene>
<keyword evidence="2" id="KW-1185">Reference proteome</keyword>
<organism evidence="1 2">
    <name type="scientific">Micromonospora polyrhachis</name>
    <dbReference type="NCBI Taxonomy" id="1282883"/>
    <lineage>
        <taxon>Bacteria</taxon>
        <taxon>Bacillati</taxon>
        <taxon>Actinomycetota</taxon>
        <taxon>Actinomycetes</taxon>
        <taxon>Micromonosporales</taxon>
        <taxon>Micromonosporaceae</taxon>
        <taxon>Micromonospora</taxon>
    </lineage>
</organism>
<name>A0A7W7WM35_9ACTN</name>
<dbReference type="Proteomes" id="UP000578819">
    <property type="component" value="Unassembled WGS sequence"/>
</dbReference>
<reference evidence="1 2" key="1">
    <citation type="submission" date="2020-08" db="EMBL/GenBank/DDBJ databases">
        <title>Sequencing the genomes of 1000 actinobacteria strains.</title>
        <authorList>
            <person name="Klenk H.-P."/>
        </authorList>
    </citation>
    <scope>NUCLEOTIDE SEQUENCE [LARGE SCALE GENOMIC DNA]</scope>
    <source>
        <strain evidence="1 2">DSM 45886</strain>
    </source>
</reference>
<evidence type="ECO:0008006" key="3">
    <source>
        <dbReference type="Google" id="ProtNLM"/>
    </source>
</evidence>
<comment type="caution">
    <text evidence="1">The sequence shown here is derived from an EMBL/GenBank/DDBJ whole genome shotgun (WGS) entry which is preliminary data.</text>
</comment>
<sequence>MTDASQTDNLFAPPDASRARAHRDFAALHRITERHAATESQRRRWSHESVLDPYEAVCLVTSLAAGAALPERDEAPLDETDLVAALTLIPRVRADLDTLEAGLLDLSRSRGLTWQNIAFGLGLGTAQAARQRHERLTERTRSGATDN</sequence>
<proteinExistence type="predicted"/>
<dbReference type="EMBL" id="JACHJW010000001">
    <property type="protein sequence ID" value="MBB4956776.1"/>
    <property type="molecule type" value="Genomic_DNA"/>
</dbReference>
<dbReference type="RefSeq" id="WP_184532408.1">
    <property type="nucleotide sequence ID" value="NZ_JACHJW010000001.1"/>
</dbReference>
<dbReference type="AlphaFoldDB" id="A0A7W7WM35"/>